<dbReference type="InterPro" id="IPR049704">
    <property type="entry name" value="Aminotrans_3_PPA_site"/>
</dbReference>
<dbReference type="GO" id="GO:0034386">
    <property type="term" value="F:4-aminobutyrate:2-oxoglutarate transaminase activity"/>
    <property type="evidence" value="ECO:0007669"/>
    <property type="project" value="UniProtKB-EC"/>
</dbReference>
<evidence type="ECO:0000256" key="3">
    <source>
        <dbReference type="ARBA" id="ARBA00022576"/>
    </source>
</evidence>
<organism evidence="7 8">
    <name type="scientific">Flagellimonas maritima</name>
    <dbReference type="NCBI Taxonomy" id="1383885"/>
    <lineage>
        <taxon>Bacteria</taxon>
        <taxon>Pseudomonadati</taxon>
        <taxon>Bacteroidota</taxon>
        <taxon>Flavobacteriia</taxon>
        <taxon>Flavobacteriales</taxon>
        <taxon>Flavobacteriaceae</taxon>
        <taxon>Flagellimonas</taxon>
    </lineage>
</organism>
<dbReference type="Proteomes" id="UP000248536">
    <property type="component" value="Chromosome"/>
</dbReference>
<sequence>MSAEMLSTELLSPVWTHLSTFQAVRGEGVYLYDEEGKECMDFTSGIGVVNTGHCHPNVVKAIQEQSKKLLFGQMNCVIPTTSIELAEKLNEITPKHINRFFFSNSGAEATESAVKLAKAATGRQNVIVFQGSFHGRTHLTMAMTTSKTAYRYKYQPLPSGIFVSPFPYAYYYGWDEDITIDFCIKQLDLLLHGQTSPDETAAIIIEPVLGEGGYVAAPHRFLHHLREICDAHGILLIIDEVQSGFGRTGRFFCFEHANVKPDIIVMAKGLGSGLPISAIASSKEIMEKWSPGTHGGTYGGGSAITGAAALATIKTIMEEKLLDNAVMQGMELITGLKKIQQKFSCIGDVRGIGLMVAVEFEKKDGSPDAEIVSKIVRRCVDNGLLLLSCGSYKNVIRWIPPLVVTKVQIQDAQNIFEKILNEIKIN</sequence>
<name>A0A2Z4LUX1_9FLAO</name>
<keyword evidence="3 7" id="KW-0032">Aminotransferase</keyword>
<keyword evidence="4 7" id="KW-0808">Transferase</keyword>
<dbReference type="InterPro" id="IPR050103">
    <property type="entry name" value="Class-III_PLP-dep_AT"/>
</dbReference>
<comment type="cofactor">
    <cofactor evidence="1">
        <name>pyridoxal 5'-phosphate</name>
        <dbReference type="ChEBI" id="CHEBI:597326"/>
    </cofactor>
</comment>
<dbReference type="AlphaFoldDB" id="A0A2Z4LUX1"/>
<evidence type="ECO:0000256" key="5">
    <source>
        <dbReference type="ARBA" id="ARBA00022898"/>
    </source>
</evidence>
<evidence type="ECO:0000256" key="6">
    <source>
        <dbReference type="RuleBase" id="RU003560"/>
    </source>
</evidence>
<accession>A0A2Z4LUX1</accession>
<gene>
    <name evidence="7" type="primary">puuE</name>
    <name evidence="7" type="ORF">HME9304_02573</name>
</gene>
<dbReference type="Gene3D" id="3.90.1150.10">
    <property type="entry name" value="Aspartate Aminotransferase, domain 1"/>
    <property type="match status" value="1"/>
</dbReference>
<evidence type="ECO:0000313" key="8">
    <source>
        <dbReference type="Proteomes" id="UP000248536"/>
    </source>
</evidence>
<dbReference type="FunFam" id="3.40.640.10:FF:000013">
    <property type="entry name" value="4-aminobutyrate aminotransferase"/>
    <property type="match status" value="1"/>
</dbReference>
<proteinExistence type="inferred from homology"/>
<dbReference type="Pfam" id="PF00202">
    <property type="entry name" value="Aminotran_3"/>
    <property type="match status" value="1"/>
</dbReference>
<comment type="similarity">
    <text evidence="2 6">Belongs to the class-III pyridoxal-phosphate-dependent aminotransferase family.</text>
</comment>
<dbReference type="SUPFAM" id="SSF53383">
    <property type="entry name" value="PLP-dependent transferases"/>
    <property type="match status" value="1"/>
</dbReference>
<dbReference type="PROSITE" id="PS00600">
    <property type="entry name" value="AA_TRANSFER_CLASS_3"/>
    <property type="match status" value="1"/>
</dbReference>
<dbReference type="KEGG" id="spon:HME9304_02573"/>
<evidence type="ECO:0000256" key="4">
    <source>
        <dbReference type="ARBA" id="ARBA00022679"/>
    </source>
</evidence>
<dbReference type="PANTHER" id="PTHR11986:SF58">
    <property type="entry name" value="LEUCINE_METHIONINE RACEMASE"/>
    <property type="match status" value="1"/>
</dbReference>
<dbReference type="PIRSF" id="PIRSF000521">
    <property type="entry name" value="Transaminase_4ab_Lys_Orn"/>
    <property type="match status" value="1"/>
</dbReference>
<dbReference type="InterPro" id="IPR005814">
    <property type="entry name" value="Aminotrans_3"/>
</dbReference>
<reference evidence="7 8" key="1">
    <citation type="submission" date="2018-06" db="EMBL/GenBank/DDBJ databases">
        <title>Spongiibacterium sp. HME9304 Genome sequencing and assembly.</title>
        <authorList>
            <person name="Kang H."/>
            <person name="Kim H."/>
            <person name="Joh K."/>
        </authorList>
    </citation>
    <scope>NUCLEOTIDE SEQUENCE [LARGE SCALE GENOMIC DNA]</scope>
    <source>
        <strain evidence="7 8">HME9304</strain>
    </source>
</reference>
<dbReference type="InterPro" id="IPR015421">
    <property type="entry name" value="PyrdxlP-dep_Trfase_major"/>
</dbReference>
<dbReference type="InterPro" id="IPR015422">
    <property type="entry name" value="PyrdxlP-dep_Trfase_small"/>
</dbReference>
<dbReference type="InterPro" id="IPR015424">
    <property type="entry name" value="PyrdxlP-dep_Trfase"/>
</dbReference>
<dbReference type="GO" id="GO:0030170">
    <property type="term" value="F:pyridoxal phosphate binding"/>
    <property type="evidence" value="ECO:0007669"/>
    <property type="project" value="InterPro"/>
</dbReference>
<evidence type="ECO:0000256" key="1">
    <source>
        <dbReference type="ARBA" id="ARBA00001933"/>
    </source>
</evidence>
<evidence type="ECO:0000313" key="7">
    <source>
        <dbReference type="EMBL" id="AWX45552.1"/>
    </source>
</evidence>
<keyword evidence="5 6" id="KW-0663">Pyridoxal phosphate</keyword>
<dbReference type="RefSeq" id="WP_112378931.1">
    <property type="nucleotide sequence ID" value="NZ_CP030104.1"/>
</dbReference>
<evidence type="ECO:0000256" key="2">
    <source>
        <dbReference type="ARBA" id="ARBA00008954"/>
    </source>
</evidence>
<dbReference type="GO" id="GO:0042802">
    <property type="term" value="F:identical protein binding"/>
    <property type="evidence" value="ECO:0007669"/>
    <property type="project" value="TreeGrafter"/>
</dbReference>
<dbReference type="PANTHER" id="PTHR11986">
    <property type="entry name" value="AMINOTRANSFERASE CLASS III"/>
    <property type="match status" value="1"/>
</dbReference>
<keyword evidence="8" id="KW-1185">Reference proteome</keyword>
<dbReference type="Gene3D" id="3.40.640.10">
    <property type="entry name" value="Type I PLP-dependent aspartate aminotransferase-like (Major domain)"/>
    <property type="match status" value="1"/>
</dbReference>
<dbReference type="OrthoDB" id="730777at2"/>
<protein>
    <submittedName>
        <fullName evidence="7">4-aminobutyrate--2-oxoglutarate transaminase</fullName>
        <ecNumber evidence="7">2.6.1.19</ecNumber>
    </submittedName>
</protein>
<dbReference type="CDD" id="cd00610">
    <property type="entry name" value="OAT_like"/>
    <property type="match status" value="1"/>
</dbReference>
<dbReference type="EMBL" id="CP030104">
    <property type="protein sequence ID" value="AWX45552.1"/>
    <property type="molecule type" value="Genomic_DNA"/>
</dbReference>
<dbReference type="EC" id="2.6.1.19" evidence="7"/>